<dbReference type="KEGG" id="pke:DLD99_27510"/>
<proteinExistence type="predicted"/>
<reference evidence="1 2" key="1">
    <citation type="submission" date="2018-05" db="EMBL/GenBank/DDBJ databases">
        <title>Complete genome sequence of Pseudomonas kribbensis 46-2(T).</title>
        <authorList>
            <person name="Jeong H."/>
            <person name="Lee S.-G."/>
            <person name="Rha E."/>
            <person name="Kim H."/>
        </authorList>
    </citation>
    <scope>NUCLEOTIDE SEQUENCE [LARGE SCALE GENOMIC DNA]</scope>
    <source>
        <strain evidence="1 2">46-2</strain>
    </source>
</reference>
<accession>A0A345RXQ5</accession>
<dbReference type="EMBL" id="CP029608">
    <property type="protein sequence ID" value="AXI64071.1"/>
    <property type="molecule type" value="Genomic_DNA"/>
</dbReference>
<protein>
    <submittedName>
        <fullName evidence="1">Uncharacterized protein</fullName>
    </submittedName>
</protein>
<name>A0A345RXQ5_9PSED</name>
<gene>
    <name evidence="1" type="ORF">DLD99_27510</name>
</gene>
<sequence length="94" mass="10262">MHFLCTSRVCRITGTATGAVQAGSRKEIYIERRTAEEDALPRVQNIGRRRLIRHGQRDRWQNASLAVGCAADGRVATDVISMQTVLHGAAGDAD</sequence>
<evidence type="ECO:0000313" key="2">
    <source>
        <dbReference type="Proteomes" id="UP000253720"/>
    </source>
</evidence>
<dbReference type="AlphaFoldDB" id="A0A345RXQ5"/>
<keyword evidence="2" id="KW-1185">Reference proteome</keyword>
<evidence type="ECO:0000313" key="1">
    <source>
        <dbReference type="EMBL" id="AXI64071.1"/>
    </source>
</evidence>
<dbReference type="Proteomes" id="UP000253720">
    <property type="component" value="Chromosome"/>
</dbReference>
<organism evidence="1 2">
    <name type="scientific">Pseudomonas kribbensis</name>
    <dbReference type="NCBI Taxonomy" id="1628086"/>
    <lineage>
        <taxon>Bacteria</taxon>
        <taxon>Pseudomonadati</taxon>
        <taxon>Pseudomonadota</taxon>
        <taxon>Gammaproteobacteria</taxon>
        <taxon>Pseudomonadales</taxon>
        <taxon>Pseudomonadaceae</taxon>
        <taxon>Pseudomonas</taxon>
    </lineage>
</organism>